<dbReference type="InterPro" id="IPR018959">
    <property type="entry name" value="DUF1989"/>
</dbReference>
<dbReference type="PANTHER" id="PTHR31527">
    <property type="entry name" value="RE64534P"/>
    <property type="match status" value="1"/>
</dbReference>
<dbReference type="Pfam" id="PF09347">
    <property type="entry name" value="DUF1989"/>
    <property type="match status" value="1"/>
</dbReference>
<dbReference type="RefSeq" id="WP_073221886.1">
    <property type="nucleotide sequence ID" value="NZ_FNNS01000036.1"/>
</dbReference>
<accession>A0A1M6NVB3</accession>
<reference evidence="3" key="1">
    <citation type="submission" date="2016-11" db="EMBL/GenBank/DDBJ databases">
        <authorList>
            <person name="Varghese N."/>
            <person name="Submissions S."/>
        </authorList>
    </citation>
    <scope>NUCLEOTIDE SEQUENCE [LARGE SCALE GENOMIC DNA]</scope>
    <source>
        <strain evidence="3">DSM 26349</strain>
    </source>
</reference>
<dbReference type="EMBL" id="FQYV01000039">
    <property type="protein sequence ID" value="SHJ99610.1"/>
    <property type="molecule type" value="Genomic_DNA"/>
</dbReference>
<protein>
    <recommendedName>
        <fullName evidence="1">DUF1989 domain-containing protein</fullName>
    </recommendedName>
</protein>
<feature type="domain" description="DUF1989" evidence="1">
    <location>
        <begin position="3"/>
        <end position="167"/>
    </location>
</feature>
<evidence type="ECO:0000313" key="3">
    <source>
        <dbReference type="Proteomes" id="UP000184172"/>
    </source>
</evidence>
<sequence length="192" mass="21402">MKVIEPKSGASLILKKGEILKVTDIEGVQVSDMLLYNLNNHNEKISSGKTFDYEETILLTKGNFLWSNHSNKMVEIIEDTNGRNDFLLAPCDRKTMKHFYNISEYHPSCYENLHKGLEKFGISKETIPSAFNIFMNVTFNQNGKISVDPPTSKAGDYICFKAQMDLIVALTACSALDSNGGSCKSIGYEVVS</sequence>
<organism evidence="2 3">
    <name type="scientific">Aequorivita viscosa</name>
    <dbReference type="NCBI Taxonomy" id="797419"/>
    <lineage>
        <taxon>Bacteria</taxon>
        <taxon>Pseudomonadati</taxon>
        <taxon>Bacteroidota</taxon>
        <taxon>Flavobacteriia</taxon>
        <taxon>Flavobacteriales</taxon>
        <taxon>Flavobacteriaceae</taxon>
        <taxon>Aequorivita</taxon>
    </lineage>
</organism>
<evidence type="ECO:0000313" key="2">
    <source>
        <dbReference type="EMBL" id="SHJ99610.1"/>
    </source>
</evidence>
<dbReference type="STRING" id="797419.SAMN05216556_13613"/>
<name>A0A1M6NVB3_9FLAO</name>
<dbReference type="AlphaFoldDB" id="A0A1M6NVB3"/>
<keyword evidence="3" id="KW-1185">Reference proteome</keyword>
<evidence type="ECO:0000259" key="1">
    <source>
        <dbReference type="Pfam" id="PF09347"/>
    </source>
</evidence>
<dbReference type="OrthoDB" id="9772660at2"/>
<proteinExistence type="predicted"/>
<dbReference type="Proteomes" id="UP000184172">
    <property type="component" value="Unassembled WGS sequence"/>
</dbReference>
<dbReference type="PANTHER" id="PTHR31527:SF0">
    <property type="entry name" value="RE64534P"/>
    <property type="match status" value="1"/>
</dbReference>
<gene>
    <name evidence="2" type="ORF">SAMN04487908_13911</name>
</gene>